<proteinExistence type="predicted"/>
<comment type="caution">
    <text evidence="1">The sequence shown here is derived from an EMBL/GenBank/DDBJ whole genome shotgun (WGS) entry which is preliminary data.</text>
</comment>
<sequence length="156" mass="17227">MIWVLKLSGAVLVSISGFLFGAEQAAGLHRQALFWAELARMLAQIQDAVHYRALATPCLLEELRAGDYPHLLLNNCTALESYCFPAYIPPGETASFSSLFMQIGQISAQELCEQIPYYVELARQNSARQEKKYQAAARLYPQAGICTGLMAALLLL</sequence>
<evidence type="ECO:0000313" key="1">
    <source>
        <dbReference type="EMBL" id="TCL58765.1"/>
    </source>
</evidence>
<protein>
    <submittedName>
        <fullName evidence="1">Stage III sporulation protein AB</fullName>
    </submittedName>
</protein>
<name>A0A4R1R0E9_9FIRM</name>
<reference evidence="1 2" key="1">
    <citation type="submission" date="2019-03" db="EMBL/GenBank/DDBJ databases">
        <title>Genomic Encyclopedia of Type Strains, Phase IV (KMG-IV): sequencing the most valuable type-strain genomes for metagenomic binning, comparative biology and taxonomic classification.</title>
        <authorList>
            <person name="Goeker M."/>
        </authorList>
    </citation>
    <scope>NUCLEOTIDE SEQUENCE [LARGE SCALE GENOMIC DNA]</scope>
    <source>
        <strain evidence="1 2">DSM 100451</strain>
    </source>
</reference>
<dbReference type="OrthoDB" id="1846609at2"/>
<organism evidence="1 2">
    <name type="scientific">Allofournierella massiliensis</name>
    <dbReference type="NCBI Taxonomy" id="1650663"/>
    <lineage>
        <taxon>Bacteria</taxon>
        <taxon>Bacillati</taxon>
        <taxon>Bacillota</taxon>
        <taxon>Clostridia</taxon>
        <taxon>Eubacteriales</taxon>
        <taxon>Oscillospiraceae</taxon>
        <taxon>Allofournierella</taxon>
    </lineage>
</organism>
<gene>
    <name evidence="1" type="ORF">EDD77_107127</name>
</gene>
<accession>A0A4R1R0E9</accession>
<dbReference type="EMBL" id="SLUM01000007">
    <property type="protein sequence ID" value="TCL58765.1"/>
    <property type="molecule type" value="Genomic_DNA"/>
</dbReference>
<dbReference type="STRING" id="1650663.GCA_001486665_00483"/>
<dbReference type="AlphaFoldDB" id="A0A4R1R0E9"/>
<dbReference type="RefSeq" id="WP_058962996.1">
    <property type="nucleotide sequence ID" value="NZ_CABKVM010000012.1"/>
</dbReference>
<dbReference type="Proteomes" id="UP000295184">
    <property type="component" value="Unassembled WGS sequence"/>
</dbReference>
<evidence type="ECO:0000313" key="2">
    <source>
        <dbReference type="Proteomes" id="UP000295184"/>
    </source>
</evidence>